<keyword evidence="4 8" id="KW-0406">Ion transport</keyword>
<dbReference type="AlphaFoldDB" id="A0A9D1TRZ4"/>
<dbReference type="SUPFAM" id="SSF51344">
    <property type="entry name" value="Epsilon subunit of F1F0-ATP synthase N-terminal domain"/>
    <property type="match status" value="1"/>
</dbReference>
<dbReference type="GO" id="GO:0045259">
    <property type="term" value="C:proton-transporting ATP synthase complex"/>
    <property type="evidence" value="ECO:0007669"/>
    <property type="project" value="UniProtKB-KW"/>
</dbReference>
<evidence type="ECO:0000256" key="3">
    <source>
        <dbReference type="ARBA" id="ARBA00022448"/>
    </source>
</evidence>
<evidence type="ECO:0000256" key="6">
    <source>
        <dbReference type="ARBA" id="ARBA00023196"/>
    </source>
</evidence>
<dbReference type="GO" id="GO:0005886">
    <property type="term" value="C:plasma membrane"/>
    <property type="evidence" value="ECO:0007669"/>
    <property type="project" value="UniProtKB-SubCell"/>
</dbReference>
<evidence type="ECO:0000256" key="8">
    <source>
        <dbReference type="HAMAP-Rule" id="MF_00530"/>
    </source>
</evidence>
<dbReference type="EMBL" id="DXHS01000026">
    <property type="protein sequence ID" value="HIW02001.1"/>
    <property type="molecule type" value="Genomic_DNA"/>
</dbReference>
<dbReference type="InterPro" id="IPR001469">
    <property type="entry name" value="ATP_synth_F1_dsu/esu"/>
</dbReference>
<feature type="domain" description="ATP synthase F1 complex delta/epsilon subunit N-terminal" evidence="11">
    <location>
        <begin position="6"/>
        <end position="84"/>
    </location>
</feature>
<organism evidence="12 13">
    <name type="scientific">Candidatus Protoclostridium stercorigallinarum</name>
    <dbReference type="NCBI Taxonomy" id="2838741"/>
    <lineage>
        <taxon>Bacteria</taxon>
        <taxon>Bacillati</taxon>
        <taxon>Bacillota</taxon>
        <taxon>Clostridia</taxon>
        <taxon>Candidatus Protoclostridium</taxon>
    </lineage>
</organism>
<dbReference type="InterPro" id="IPR036794">
    <property type="entry name" value="ATP_F1_dsu/esu_C_sf"/>
</dbReference>
<dbReference type="Proteomes" id="UP000823990">
    <property type="component" value="Unassembled WGS sequence"/>
</dbReference>
<dbReference type="PANTHER" id="PTHR13822">
    <property type="entry name" value="ATP SYNTHASE DELTA/EPSILON CHAIN"/>
    <property type="match status" value="1"/>
</dbReference>
<dbReference type="NCBIfam" id="TIGR01216">
    <property type="entry name" value="ATP_synt_epsi"/>
    <property type="match status" value="1"/>
</dbReference>
<evidence type="ECO:0000256" key="5">
    <source>
        <dbReference type="ARBA" id="ARBA00023136"/>
    </source>
</evidence>
<dbReference type="InterPro" id="IPR020546">
    <property type="entry name" value="ATP_synth_F1_dsu/esu_N"/>
</dbReference>
<comment type="subcellular location">
    <subcellularLocation>
        <location evidence="1 8">Cell membrane</location>
        <topology evidence="1 8">Peripheral membrane protein</topology>
    </subcellularLocation>
</comment>
<comment type="subunit">
    <text evidence="8 9">F-type ATPases have 2 components, CF(1) - the catalytic core - and CF(0) - the membrane proton channel. CF(1) has five subunits: alpha(3), beta(3), gamma(1), delta(1), epsilon(1). CF(0) has three main subunits: a, b and c.</text>
</comment>
<proteinExistence type="inferred from homology"/>
<dbReference type="HAMAP" id="MF_00530">
    <property type="entry name" value="ATP_synth_epsil_bac"/>
    <property type="match status" value="1"/>
</dbReference>
<feature type="domain" description="ATP synthase epsilon subunit C-terminal" evidence="10">
    <location>
        <begin position="89"/>
        <end position="133"/>
    </location>
</feature>
<keyword evidence="7 8" id="KW-0066">ATP synthesis</keyword>
<protein>
    <recommendedName>
        <fullName evidence="8">ATP synthase epsilon chain</fullName>
    </recommendedName>
    <alternativeName>
        <fullName evidence="8">ATP synthase F1 sector epsilon subunit</fullName>
    </alternativeName>
    <alternativeName>
        <fullName evidence="8">F-ATPase epsilon subunit</fullName>
    </alternativeName>
</protein>
<dbReference type="GO" id="GO:0005524">
    <property type="term" value="F:ATP binding"/>
    <property type="evidence" value="ECO:0007669"/>
    <property type="project" value="UniProtKB-UniRule"/>
</dbReference>
<dbReference type="GO" id="GO:0046933">
    <property type="term" value="F:proton-transporting ATP synthase activity, rotational mechanism"/>
    <property type="evidence" value="ECO:0007669"/>
    <property type="project" value="UniProtKB-UniRule"/>
</dbReference>
<comment type="function">
    <text evidence="8">Produces ATP from ADP in the presence of a proton gradient across the membrane.</text>
</comment>
<keyword evidence="6 8" id="KW-0139">CF(1)</keyword>
<evidence type="ECO:0000256" key="9">
    <source>
        <dbReference type="RuleBase" id="RU003656"/>
    </source>
</evidence>
<evidence type="ECO:0000313" key="12">
    <source>
        <dbReference type="EMBL" id="HIW02001.1"/>
    </source>
</evidence>
<dbReference type="Pfam" id="PF00401">
    <property type="entry name" value="ATP-synt_DE"/>
    <property type="match status" value="1"/>
</dbReference>
<dbReference type="InterPro" id="IPR036771">
    <property type="entry name" value="ATPsynth_dsu/esu_N"/>
</dbReference>
<accession>A0A9D1TRZ4</accession>
<dbReference type="CDD" id="cd12152">
    <property type="entry name" value="F1-ATPase_delta"/>
    <property type="match status" value="1"/>
</dbReference>
<evidence type="ECO:0000256" key="1">
    <source>
        <dbReference type="ARBA" id="ARBA00004202"/>
    </source>
</evidence>
<evidence type="ECO:0000256" key="7">
    <source>
        <dbReference type="ARBA" id="ARBA00023310"/>
    </source>
</evidence>
<keyword evidence="8" id="KW-0375">Hydrogen ion transport</keyword>
<dbReference type="Gene3D" id="2.60.15.10">
    <property type="entry name" value="F0F1 ATP synthase delta/epsilon subunit, N-terminal"/>
    <property type="match status" value="1"/>
</dbReference>
<dbReference type="Pfam" id="PF02823">
    <property type="entry name" value="ATP-synt_DE_N"/>
    <property type="match status" value="1"/>
</dbReference>
<reference evidence="12" key="2">
    <citation type="submission" date="2021-04" db="EMBL/GenBank/DDBJ databases">
        <authorList>
            <person name="Gilroy R."/>
        </authorList>
    </citation>
    <scope>NUCLEOTIDE SEQUENCE</scope>
    <source>
        <strain evidence="12">12435</strain>
    </source>
</reference>
<keyword evidence="5 8" id="KW-0472">Membrane</keyword>
<evidence type="ECO:0000313" key="13">
    <source>
        <dbReference type="Proteomes" id="UP000823990"/>
    </source>
</evidence>
<keyword evidence="8" id="KW-1003">Cell membrane</keyword>
<reference evidence="12" key="1">
    <citation type="journal article" date="2021" name="PeerJ">
        <title>Extensive microbial diversity within the chicken gut microbiome revealed by metagenomics and culture.</title>
        <authorList>
            <person name="Gilroy R."/>
            <person name="Ravi A."/>
            <person name="Getino M."/>
            <person name="Pursley I."/>
            <person name="Horton D.L."/>
            <person name="Alikhan N.F."/>
            <person name="Baker D."/>
            <person name="Gharbi K."/>
            <person name="Hall N."/>
            <person name="Watson M."/>
            <person name="Adriaenssens E.M."/>
            <person name="Foster-Nyarko E."/>
            <person name="Jarju S."/>
            <person name="Secka A."/>
            <person name="Antonio M."/>
            <person name="Oren A."/>
            <person name="Chaudhuri R.R."/>
            <person name="La Ragione R."/>
            <person name="Hildebrand F."/>
            <person name="Pallen M.J."/>
        </authorList>
    </citation>
    <scope>NUCLEOTIDE SEQUENCE</scope>
    <source>
        <strain evidence="12">12435</strain>
    </source>
</reference>
<gene>
    <name evidence="8 12" type="primary">atpC</name>
    <name evidence="12" type="ORF">H9892_01525</name>
</gene>
<dbReference type="PANTHER" id="PTHR13822:SF10">
    <property type="entry name" value="ATP SYNTHASE EPSILON CHAIN, CHLOROPLASTIC"/>
    <property type="match status" value="1"/>
</dbReference>
<dbReference type="InterPro" id="IPR020547">
    <property type="entry name" value="ATP_synth_F1_esu_C"/>
</dbReference>
<keyword evidence="3 8" id="KW-0813">Transport</keyword>
<evidence type="ECO:0000259" key="10">
    <source>
        <dbReference type="Pfam" id="PF00401"/>
    </source>
</evidence>
<dbReference type="SUPFAM" id="SSF46604">
    <property type="entry name" value="Epsilon subunit of F1F0-ATP synthase C-terminal domain"/>
    <property type="match status" value="1"/>
</dbReference>
<sequence length="142" mass="15689">MADNTFKLHIWASEKPFYDGDCVSLVIPSVDGKYGILARHSNTITAIVPGELTYTLPGQEPQIAAVSEGIVKIEDNDVLVLVETIERPEEIDANRAKAAADAAREAMMQKLSRREYYTTRLTLARAMSRLQVKGHSDRGGDK</sequence>
<comment type="caution">
    <text evidence="12">The sequence shown here is derived from an EMBL/GenBank/DDBJ whole genome shotgun (WGS) entry which is preliminary data.</text>
</comment>
<comment type="similarity">
    <text evidence="2 8 9">Belongs to the ATPase epsilon chain family.</text>
</comment>
<evidence type="ECO:0000256" key="2">
    <source>
        <dbReference type="ARBA" id="ARBA00005712"/>
    </source>
</evidence>
<evidence type="ECO:0000256" key="4">
    <source>
        <dbReference type="ARBA" id="ARBA00023065"/>
    </source>
</evidence>
<name>A0A9D1TRZ4_9FIRM</name>
<evidence type="ECO:0000259" key="11">
    <source>
        <dbReference type="Pfam" id="PF02823"/>
    </source>
</evidence>